<dbReference type="EMBL" id="JACHCB010000001">
    <property type="protein sequence ID" value="MBB6107848.1"/>
    <property type="molecule type" value="Genomic_DNA"/>
</dbReference>
<sequence length="91" mass="10851">MLYIRSFQYLITTEYIRLTSGIFFKITDQVEMFRVKVYIITQSFILQLARLMYLTLKTTDPENAVIHFLGVPESDITDIIRERVQEARKKK</sequence>
<proteinExistence type="predicted"/>
<keyword evidence="3" id="KW-1185">Reference proteome</keyword>
<gene>
    <name evidence="2" type="ORF">HDF23_000578</name>
</gene>
<organism evidence="2 3">
    <name type="scientific">Mucilaginibacter lappiensis</name>
    <dbReference type="NCBI Taxonomy" id="354630"/>
    <lineage>
        <taxon>Bacteria</taxon>
        <taxon>Pseudomonadati</taxon>
        <taxon>Bacteroidota</taxon>
        <taxon>Sphingobacteriia</taxon>
        <taxon>Sphingobacteriales</taxon>
        <taxon>Sphingobacteriaceae</taxon>
        <taxon>Mucilaginibacter</taxon>
    </lineage>
</organism>
<dbReference type="InterPro" id="IPR005182">
    <property type="entry name" value="YdbS-like_PH"/>
</dbReference>
<evidence type="ECO:0000313" key="2">
    <source>
        <dbReference type="EMBL" id="MBB6107848.1"/>
    </source>
</evidence>
<accession>A0ABR6PE07</accession>
<protein>
    <submittedName>
        <fullName evidence="2">Membrane protein YdbT with pleckstrin-like domain</fullName>
    </submittedName>
</protein>
<dbReference type="Pfam" id="PF03703">
    <property type="entry name" value="bPH_2"/>
    <property type="match status" value="1"/>
</dbReference>
<evidence type="ECO:0000259" key="1">
    <source>
        <dbReference type="Pfam" id="PF03703"/>
    </source>
</evidence>
<feature type="domain" description="YdbS-like PH" evidence="1">
    <location>
        <begin position="5"/>
        <end position="73"/>
    </location>
</feature>
<evidence type="ECO:0000313" key="3">
    <source>
        <dbReference type="Proteomes" id="UP000541583"/>
    </source>
</evidence>
<dbReference type="Proteomes" id="UP000541583">
    <property type="component" value="Unassembled WGS sequence"/>
</dbReference>
<name>A0ABR6PE07_9SPHI</name>
<reference evidence="2 3" key="1">
    <citation type="submission" date="2020-08" db="EMBL/GenBank/DDBJ databases">
        <title>Genomic Encyclopedia of Type Strains, Phase IV (KMG-V): Genome sequencing to study the core and pangenomes of soil and plant-associated prokaryotes.</title>
        <authorList>
            <person name="Whitman W."/>
        </authorList>
    </citation>
    <scope>NUCLEOTIDE SEQUENCE [LARGE SCALE GENOMIC DNA]</scope>
    <source>
        <strain evidence="2 3">ANJLi2</strain>
    </source>
</reference>
<dbReference type="RefSeq" id="WP_076369563.1">
    <property type="nucleotide sequence ID" value="NZ_FTMG01000001.1"/>
</dbReference>
<comment type="caution">
    <text evidence="2">The sequence shown here is derived from an EMBL/GenBank/DDBJ whole genome shotgun (WGS) entry which is preliminary data.</text>
</comment>